<feature type="transmembrane region" description="Helical" evidence="1">
    <location>
        <begin position="107"/>
        <end position="131"/>
    </location>
</feature>
<dbReference type="EMBL" id="CM009754">
    <property type="protein sequence ID" value="PUZ51460.1"/>
    <property type="molecule type" value="Genomic_DNA"/>
</dbReference>
<evidence type="ECO:0000256" key="1">
    <source>
        <dbReference type="SAM" id="Phobius"/>
    </source>
</evidence>
<dbReference type="Proteomes" id="UP000244336">
    <property type="component" value="Chromosome 6"/>
</dbReference>
<organism evidence="2 3">
    <name type="scientific">Panicum hallii var. hallii</name>
    <dbReference type="NCBI Taxonomy" id="1504633"/>
    <lineage>
        <taxon>Eukaryota</taxon>
        <taxon>Viridiplantae</taxon>
        <taxon>Streptophyta</taxon>
        <taxon>Embryophyta</taxon>
        <taxon>Tracheophyta</taxon>
        <taxon>Spermatophyta</taxon>
        <taxon>Magnoliopsida</taxon>
        <taxon>Liliopsida</taxon>
        <taxon>Poales</taxon>
        <taxon>Poaceae</taxon>
        <taxon>PACMAD clade</taxon>
        <taxon>Panicoideae</taxon>
        <taxon>Panicodae</taxon>
        <taxon>Paniceae</taxon>
        <taxon>Panicinae</taxon>
        <taxon>Panicum</taxon>
        <taxon>Panicum sect. Panicum</taxon>
    </lineage>
</organism>
<dbReference type="AlphaFoldDB" id="A0A2T7D7C1"/>
<evidence type="ECO:0000313" key="3">
    <source>
        <dbReference type="Proteomes" id="UP000244336"/>
    </source>
</evidence>
<proteinExistence type="predicted"/>
<protein>
    <submittedName>
        <fullName evidence="2">Uncharacterized protein</fullName>
    </submittedName>
</protein>
<feature type="transmembrane region" description="Helical" evidence="1">
    <location>
        <begin position="33"/>
        <end position="59"/>
    </location>
</feature>
<reference evidence="2 3" key="1">
    <citation type="submission" date="2018-04" db="EMBL/GenBank/DDBJ databases">
        <title>WGS assembly of Panicum hallii var. hallii HAL2.</title>
        <authorList>
            <person name="Lovell J."/>
            <person name="Jenkins J."/>
            <person name="Lowry D."/>
            <person name="Mamidi S."/>
            <person name="Sreedasyam A."/>
            <person name="Weng X."/>
            <person name="Barry K."/>
            <person name="Bonette J."/>
            <person name="Campitelli B."/>
            <person name="Daum C."/>
            <person name="Gordon S."/>
            <person name="Gould B."/>
            <person name="Lipzen A."/>
            <person name="MacQueen A."/>
            <person name="Palacio-Mejia J."/>
            <person name="Plott C."/>
            <person name="Shakirov E."/>
            <person name="Shu S."/>
            <person name="Yoshinaga Y."/>
            <person name="Zane M."/>
            <person name="Rokhsar D."/>
            <person name="Grimwood J."/>
            <person name="Schmutz J."/>
            <person name="Juenger T."/>
        </authorList>
    </citation>
    <scope>NUCLEOTIDE SEQUENCE [LARGE SCALE GENOMIC DNA]</scope>
    <source>
        <strain evidence="3">cv. HAL2</strain>
    </source>
</reference>
<feature type="transmembrane region" description="Helical" evidence="1">
    <location>
        <begin position="80"/>
        <end position="101"/>
    </location>
</feature>
<gene>
    <name evidence="2" type="ORF">GQ55_6G188800</name>
</gene>
<dbReference type="OrthoDB" id="10267251at2759"/>
<accession>A0A2T7D7C1</accession>
<keyword evidence="1" id="KW-1133">Transmembrane helix</keyword>
<name>A0A2T7D7C1_9POAL</name>
<feature type="transmembrane region" description="Helical" evidence="1">
    <location>
        <begin position="152"/>
        <end position="174"/>
    </location>
</feature>
<keyword evidence="3" id="KW-1185">Reference proteome</keyword>
<keyword evidence="1" id="KW-0812">Transmembrane</keyword>
<evidence type="ECO:0000313" key="2">
    <source>
        <dbReference type="EMBL" id="PUZ51460.1"/>
    </source>
</evidence>
<dbReference type="Gramene" id="PUZ51460">
    <property type="protein sequence ID" value="PUZ51460"/>
    <property type="gene ID" value="GQ55_6G188800"/>
</dbReference>
<sequence>MADANAAVPAMMPPPPRPGWRSIAAAVVRSRRAVAATAGVAVVYLVLGMVWCLFASLGLRRLARAACGEGCALVGGADEVSRFATGYLVVLAIVPGLDVLAPADRKVLGVFLLGMFGFLASFFLALVGFLLKAYSPAKGSRLERSGSVIIDVAVSSLLALNCFVVLPSLALFVWGRMLVLWQHI</sequence>
<keyword evidence="1" id="KW-0472">Membrane</keyword>